<evidence type="ECO:0000259" key="3">
    <source>
        <dbReference type="PROSITE" id="PS01179"/>
    </source>
</evidence>
<sequence length="540" mass="58789">MDVPRPTSRVEIVAAMRRVRGSKLFGRKSNSCTESIEIMHHPIYRIFYVSHDSSDLKIFSYIARDGATNVFKCNVFKSKKKSQAMRIVRTVGQAFDVCHKIQDNSPEHPVASTSSAGEEHAAAATTKVSECSASDTGGPSSSKTNEEITVAIKPKLSVELPPPKKDEKRRISQMEKCPSPVPEGARLGPLSAQHQLQLLKERLEQQAQQTQAAVAQLQLLRDQLAAEQAARCEAQSRTHQLITHNKELLEHIAALVSHLQDREKVSPQPISAQQLTLLPQSRESSDAHNHGSAASNGNLTPLSQGGVTFMARNNKGVEQNVENNNNIITSPTSSGEKVSRPISSPSFSNMTNEQIQNYLITKFEDMTFSKDDNPSCQQYYQNSNAFPNIPPIVNNYSNSDLESLLNQYKMNSSPEELGAAQAMSIGHSQSSLYSQPSSSPDSSSSDEADGVPFILPLSHGATLATTGHDGRVRLVVPVTPSESSSNVADSTEPSGPSLTVPDAGHLAPGAPITRSTSEKLPHRSEMMLALRSQWTRHTTK</sequence>
<dbReference type="Proteomes" id="UP000324832">
    <property type="component" value="Unassembled WGS sequence"/>
</dbReference>
<dbReference type="GO" id="GO:0050998">
    <property type="term" value="F:nitric-oxide synthase binding"/>
    <property type="evidence" value="ECO:0007669"/>
    <property type="project" value="TreeGrafter"/>
</dbReference>
<gene>
    <name evidence="4" type="ORF">LSINAPIS_LOCUS1613</name>
</gene>
<evidence type="ECO:0000256" key="2">
    <source>
        <dbReference type="SAM" id="MobiDB-lite"/>
    </source>
</evidence>
<accession>A0A5E4PQL5</accession>
<feature type="region of interest" description="Disordered" evidence="2">
    <location>
        <begin position="105"/>
        <end position="187"/>
    </location>
</feature>
<dbReference type="InterPro" id="IPR011993">
    <property type="entry name" value="PH-like_dom_sf"/>
</dbReference>
<evidence type="ECO:0000313" key="4">
    <source>
        <dbReference type="EMBL" id="VVC88182.1"/>
    </source>
</evidence>
<dbReference type="Pfam" id="PF00640">
    <property type="entry name" value="PID"/>
    <property type="match status" value="1"/>
</dbReference>
<dbReference type="PANTHER" id="PTHR11232">
    <property type="entry name" value="PHOSPHOTYROSINE INTERACTION DOMAIN-CONTAINING FAMILY MEMBER"/>
    <property type="match status" value="1"/>
</dbReference>
<dbReference type="Gene3D" id="2.30.29.30">
    <property type="entry name" value="Pleckstrin-homology domain (PH domain)/Phosphotyrosine-binding domain (PTB)"/>
    <property type="match status" value="1"/>
</dbReference>
<feature type="region of interest" description="Disordered" evidence="2">
    <location>
        <begin position="279"/>
        <end position="350"/>
    </location>
</feature>
<dbReference type="PROSITE" id="PS01179">
    <property type="entry name" value="PID"/>
    <property type="match status" value="1"/>
</dbReference>
<feature type="compositionally biased region" description="Low complexity" evidence="2">
    <location>
        <begin position="313"/>
        <end position="328"/>
    </location>
</feature>
<dbReference type="SMART" id="SM00462">
    <property type="entry name" value="PTB"/>
    <property type="match status" value="1"/>
</dbReference>
<keyword evidence="1" id="KW-0175">Coiled coil</keyword>
<feature type="compositionally biased region" description="Polar residues" evidence="2">
    <location>
        <begin position="329"/>
        <end position="350"/>
    </location>
</feature>
<evidence type="ECO:0000256" key="1">
    <source>
        <dbReference type="SAM" id="Coils"/>
    </source>
</evidence>
<dbReference type="AlphaFoldDB" id="A0A5E4PQL5"/>
<dbReference type="SUPFAM" id="SSF50729">
    <property type="entry name" value="PH domain-like"/>
    <property type="match status" value="1"/>
</dbReference>
<feature type="compositionally biased region" description="Polar residues" evidence="2">
    <location>
        <begin position="126"/>
        <end position="143"/>
    </location>
</feature>
<proteinExistence type="predicted"/>
<feature type="compositionally biased region" description="Low complexity" evidence="2">
    <location>
        <begin position="428"/>
        <end position="443"/>
    </location>
</feature>
<dbReference type="EMBL" id="FZQP02000252">
    <property type="protein sequence ID" value="VVC88182.1"/>
    <property type="molecule type" value="Genomic_DNA"/>
</dbReference>
<dbReference type="InterPro" id="IPR006020">
    <property type="entry name" value="PTB/PI_dom"/>
</dbReference>
<feature type="compositionally biased region" description="Polar residues" evidence="2">
    <location>
        <begin position="292"/>
        <end position="306"/>
    </location>
</feature>
<dbReference type="InterPro" id="IPR051133">
    <property type="entry name" value="Adapter_Engulfment-Domain"/>
</dbReference>
<dbReference type="PANTHER" id="PTHR11232:SF17">
    <property type="entry name" value="CAPON-LIKE PROTEIN"/>
    <property type="match status" value="1"/>
</dbReference>
<feature type="compositionally biased region" description="Polar residues" evidence="2">
    <location>
        <begin position="480"/>
        <end position="497"/>
    </location>
</feature>
<feature type="coiled-coil region" evidence="1">
    <location>
        <begin position="193"/>
        <end position="227"/>
    </location>
</feature>
<evidence type="ECO:0000313" key="5">
    <source>
        <dbReference type="Proteomes" id="UP000324832"/>
    </source>
</evidence>
<feature type="domain" description="PID" evidence="3">
    <location>
        <begin position="38"/>
        <end position="107"/>
    </location>
</feature>
<name>A0A5E4PQL5_9NEOP</name>
<feature type="compositionally biased region" description="Basic and acidic residues" evidence="2">
    <location>
        <begin position="162"/>
        <end position="173"/>
    </location>
</feature>
<feature type="region of interest" description="Disordered" evidence="2">
    <location>
        <begin position="478"/>
        <end position="521"/>
    </location>
</feature>
<feature type="region of interest" description="Disordered" evidence="2">
    <location>
        <begin position="424"/>
        <end position="451"/>
    </location>
</feature>
<keyword evidence="5" id="KW-1185">Reference proteome</keyword>
<reference evidence="4 5" key="1">
    <citation type="submission" date="2017-07" db="EMBL/GenBank/DDBJ databases">
        <authorList>
            <person name="Talla V."/>
            <person name="Backstrom N."/>
        </authorList>
    </citation>
    <scope>NUCLEOTIDE SEQUENCE [LARGE SCALE GENOMIC DNA]</scope>
</reference>
<organism evidence="4 5">
    <name type="scientific">Leptidea sinapis</name>
    <dbReference type="NCBI Taxonomy" id="189913"/>
    <lineage>
        <taxon>Eukaryota</taxon>
        <taxon>Metazoa</taxon>
        <taxon>Ecdysozoa</taxon>
        <taxon>Arthropoda</taxon>
        <taxon>Hexapoda</taxon>
        <taxon>Insecta</taxon>
        <taxon>Pterygota</taxon>
        <taxon>Neoptera</taxon>
        <taxon>Endopterygota</taxon>
        <taxon>Lepidoptera</taxon>
        <taxon>Glossata</taxon>
        <taxon>Ditrysia</taxon>
        <taxon>Papilionoidea</taxon>
        <taxon>Pieridae</taxon>
        <taxon>Dismorphiinae</taxon>
        <taxon>Leptidea</taxon>
    </lineage>
</organism>
<protein>
    <recommendedName>
        <fullName evidence="3">PID domain-containing protein</fullName>
    </recommendedName>
</protein>